<protein>
    <submittedName>
        <fullName evidence="2">Uncharacterized protein LOC110990821</fullName>
    </submittedName>
</protein>
<sequence length="105" mass="11539">MDVVVFWDGLKNVVSTADLKFDGVLRRGSSVTMLWNDGEWKGTIIDMEESPPNSNTETDDDDEIPLSQYLSSRLNGGPIPLDKMSGNDVLEGPAVCGEFQCKDEV</sequence>
<dbReference type="RefSeq" id="XP_022111607.1">
    <property type="nucleotide sequence ID" value="XM_022255915.1"/>
</dbReference>
<organism evidence="1 2">
    <name type="scientific">Acanthaster planci</name>
    <name type="common">Crown-of-thorns starfish</name>
    <dbReference type="NCBI Taxonomy" id="133434"/>
    <lineage>
        <taxon>Eukaryota</taxon>
        <taxon>Metazoa</taxon>
        <taxon>Echinodermata</taxon>
        <taxon>Eleutherozoa</taxon>
        <taxon>Asterozoa</taxon>
        <taxon>Asteroidea</taxon>
        <taxon>Valvatacea</taxon>
        <taxon>Valvatida</taxon>
        <taxon>Acanthasteridae</taxon>
        <taxon>Acanthaster</taxon>
    </lineage>
</organism>
<accession>A0A8B8A2L1</accession>
<proteinExistence type="predicted"/>
<reference evidence="2" key="1">
    <citation type="submission" date="2025-08" db="UniProtKB">
        <authorList>
            <consortium name="RefSeq"/>
        </authorList>
    </citation>
    <scope>IDENTIFICATION</scope>
</reference>
<name>A0A8B8A2L1_ACAPL</name>
<gene>
    <name evidence="2" type="primary">LOC110990821</name>
</gene>
<dbReference type="GeneID" id="110990821"/>
<feature type="non-terminal residue" evidence="2">
    <location>
        <position position="105"/>
    </location>
</feature>
<dbReference type="AlphaFoldDB" id="A0A8B8A2L1"/>
<evidence type="ECO:0000313" key="2">
    <source>
        <dbReference type="RefSeq" id="XP_022111607.1"/>
    </source>
</evidence>
<dbReference type="Proteomes" id="UP000694845">
    <property type="component" value="Unplaced"/>
</dbReference>
<dbReference type="KEGG" id="aplc:110990821"/>
<keyword evidence="1" id="KW-1185">Reference proteome</keyword>
<evidence type="ECO:0000313" key="1">
    <source>
        <dbReference type="Proteomes" id="UP000694845"/>
    </source>
</evidence>